<organism evidence="1 2">
    <name type="scientific">Asparagus officinalis</name>
    <name type="common">Garden asparagus</name>
    <dbReference type="NCBI Taxonomy" id="4686"/>
    <lineage>
        <taxon>Eukaryota</taxon>
        <taxon>Viridiplantae</taxon>
        <taxon>Streptophyta</taxon>
        <taxon>Embryophyta</taxon>
        <taxon>Tracheophyta</taxon>
        <taxon>Spermatophyta</taxon>
        <taxon>Magnoliopsida</taxon>
        <taxon>Liliopsida</taxon>
        <taxon>Asparagales</taxon>
        <taxon>Asparagaceae</taxon>
        <taxon>Asparagoideae</taxon>
        <taxon>Asparagus</taxon>
    </lineage>
</organism>
<sequence>MTPLLEELAAVVASSVTAVEAGFVGCRTANKSVVGWGLRRGQGGRGFEGWGGARVAGGATWWRGLSGSRRGAERGDVGGQSGHGRLATVAREPNKQTLCTASTAAHSWDLASIWPLCHASV</sequence>
<dbReference type="AlphaFoldDB" id="A0A5P1EBI3"/>
<dbReference type="Proteomes" id="UP000243459">
    <property type="component" value="Chromosome 9"/>
</dbReference>
<keyword evidence="2" id="KW-1185">Reference proteome</keyword>
<gene>
    <name evidence="1" type="ORF">A4U43_C09F10510</name>
</gene>
<accession>A0A5P1EBI3</accession>
<evidence type="ECO:0000313" key="2">
    <source>
        <dbReference type="Proteomes" id="UP000243459"/>
    </source>
</evidence>
<evidence type="ECO:0000313" key="1">
    <source>
        <dbReference type="EMBL" id="ONK58276.1"/>
    </source>
</evidence>
<dbReference type="EMBL" id="CM007389">
    <property type="protein sequence ID" value="ONK58276.1"/>
    <property type="molecule type" value="Genomic_DNA"/>
</dbReference>
<reference evidence="2" key="1">
    <citation type="journal article" date="2017" name="Nat. Commun.">
        <title>The asparagus genome sheds light on the origin and evolution of a young Y chromosome.</title>
        <authorList>
            <person name="Harkess A."/>
            <person name="Zhou J."/>
            <person name="Xu C."/>
            <person name="Bowers J.E."/>
            <person name="Van der Hulst R."/>
            <person name="Ayyampalayam S."/>
            <person name="Mercati F."/>
            <person name="Riccardi P."/>
            <person name="McKain M.R."/>
            <person name="Kakrana A."/>
            <person name="Tang H."/>
            <person name="Ray J."/>
            <person name="Groenendijk J."/>
            <person name="Arikit S."/>
            <person name="Mathioni S.M."/>
            <person name="Nakano M."/>
            <person name="Shan H."/>
            <person name="Telgmann-Rauber A."/>
            <person name="Kanno A."/>
            <person name="Yue Z."/>
            <person name="Chen H."/>
            <person name="Li W."/>
            <person name="Chen Y."/>
            <person name="Xu X."/>
            <person name="Zhang Y."/>
            <person name="Luo S."/>
            <person name="Chen H."/>
            <person name="Gao J."/>
            <person name="Mao Z."/>
            <person name="Pires J.C."/>
            <person name="Luo M."/>
            <person name="Kudrna D."/>
            <person name="Wing R.A."/>
            <person name="Meyers B.C."/>
            <person name="Yi K."/>
            <person name="Kong H."/>
            <person name="Lavrijsen P."/>
            <person name="Sunseri F."/>
            <person name="Falavigna A."/>
            <person name="Ye Y."/>
            <person name="Leebens-Mack J.H."/>
            <person name="Chen G."/>
        </authorList>
    </citation>
    <scope>NUCLEOTIDE SEQUENCE [LARGE SCALE GENOMIC DNA]</scope>
    <source>
        <strain evidence="2">cv. DH0086</strain>
    </source>
</reference>
<name>A0A5P1EBI3_ASPOF</name>
<dbReference type="Gramene" id="ONK58276">
    <property type="protein sequence ID" value="ONK58276"/>
    <property type="gene ID" value="A4U43_C09F10510"/>
</dbReference>
<proteinExistence type="predicted"/>
<protein>
    <submittedName>
        <fullName evidence="1">Uncharacterized protein</fullName>
    </submittedName>
</protein>